<sequence>MTNCYVSAVTSMIQLMHWVQSSKRPHTLESSLDDPCKFAVLESLRQASAVVIVETRETIVSRLHGHKVSGKATMLPLRPKRNPKGLQTRKDFRGFFPEFELSCCSEPNALTES</sequence>
<protein>
    <submittedName>
        <fullName evidence="1">Uncharacterized protein</fullName>
    </submittedName>
</protein>
<evidence type="ECO:0000313" key="1">
    <source>
        <dbReference type="EMBL" id="KRX86259.1"/>
    </source>
</evidence>
<evidence type="ECO:0000313" key="2">
    <source>
        <dbReference type="Proteomes" id="UP000054815"/>
    </source>
</evidence>
<comment type="caution">
    <text evidence="1">The sequence shown here is derived from an EMBL/GenBank/DDBJ whole genome shotgun (WGS) entry which is preliminary data.</text>
</comment>
<organism evidence="1 2">
    <name type="scientific">Trichinella pseudospiralis</name>
    <name type="common">Parasitic roundworm</name>
    <dbReference type="NCBI Taxonomy" id="6337"/>
    <lineage>
        <taxon>Eukaryota</taxon>
        <taxon>Metazoa</taxon>
        <taxon>Ecdysozoa</taxon>
        <taxon>Nematoda</taxon>
        <taxon>Enoplea</taxon>
        <taxon>Dorylaimia</taxon>
        <taxon>Trichinellida</taxon>
        <taxon>Trichinellidae</taxon>
        <taxon>Trichinella</taxon>
    </lineage>
</organism>
<name>A0A0V0XF73_TRIPS</name>
<accession>A0A0V0XF73</accession>
<dbReference type="EMBL" id="JYDU01000411">
    <property type="protein sequence ID" value="KRX86259.1"/>
    <property type="molecule type" value="Genomic_DNA"/>
</dbReference>
<proteinExistence type="predicted"/>
<gene>
    <name evidence="1" type="ORF">T4E_9268</name>
</gene>
<dbReference type="AlphaFoldDB" id="A0A0V0XF73"/>
<dbReference type="Proteomes" id="UP000054815">
    <property type="component" value="Unassembled WGS sequence"/>
</dbReference>
<reference evidence="1 2" key="1">
    <citation type="submission" date="2015-01" db="EMBL/GenBank/DDBJ databases">
        <title>Evolution of Trichinella species and genotypes.</title>
        <authorList>
            <person name="Korhonen P.K."/>
            <person name="Edoardo P."/>
            <person name="Giuseppe L.R."/>
            <person name="Gasser R.B."/>
        </authorList>
    </citation>
    <scope>NUCLEOTIDE SEQUENCE [LARGE SCALE GENOMIC DNA]</scope>
    <source>
        <strain evidence="1">ISS141</strain>
    </source>
</reference>